<dbReference type="EMBL" id="JAYWIO010000005">
    <property type="protein sequence ID" value="KAK7259602.1"/>
    <property type="molecule type" value="Genomic_DNA"/>
</dbReference>
<keyword evidence="1" id="KW-0479">Metal-binding</keyword>
<dbReference type="Gene3D" id="3.30.160.60">
    <property type="entry name" value="Classic Zinc Finger"/>
    <property type="match status" value="1"/>
</dbReference>
<evidence type="ECO:0000256" key="8">
    <source>
        <dbReference type="SAM" id="MobiDB-lite"/>
    </source>
</evidence>
<comment type="caution">
    <text evidence="10">The sequence shown here is derived from an EMBL/GenBank/DDBJ whole genome shotgun (WGS) entry which is preliminary data.</text>
</comment>
<dbReference type="PANTHER" id="PTHR45988:SF1">
    <property type="entry name" value="ZINC FINGER PROTEIN AZF2"/>
    <property type="match status" value="1"/>
</dbReference>
<dbReference type="PANTHER" id="PTHR45988">
    <property type="entry name" value="C2H2 TYPE ZINC FINGER TRANSCRIPTION FACTOR FAMILY-RELATED"/>
    <property type="match status" value="1"/>
</dbReference>
<feature type="compositionally biased region" description="Polar residues" evidence="8">
    <location>
        <begin position="7"/>
        <end position="16"/>
    </location>
</feature>
<dbReference type="SUPFAM" id="SSF57667">
    <property type="entry name" value="beta-beta-alpha zinc fingers"/>
    <property type="match status" value="1"/>
</dbReference>
<dbReference type="Pfam" id="PF13912">
    <property type="entry name" value="zf-C2H2_6"/>
    <property type="match status" value="2"/>
</dbReference>
<dbReference type="InterPro" id="IPR013087">
    <property type="entry name" value="Znf_C2H2_type"/>
</dbReference>
<dbReference type="PROSITE" id="PS00028">
    <property type="entry name" value="ZINC_FINGER_C2H2_1"/>
    <property type="match status" value="2"/>
</dbReference>
<keyword evidence="5" id="KW-0805">Transcription regulation</keyword>
<keyword evidence="2" id="KW-0677">Repeat</keyword>
<name>A0AAN9ELQ1_CROPI</name>
<dbReference type="SMART" id="SM00355">
    <property type="entry name" value="ZnF_C2H2"/>
    <property type="match status" value="2"/>
</dbReference>
<evidence type="ECO:0000259" key="9">
    <source>
        <dbReference type="PROSITE" id="PS50157"/>
    </source>
</evidence>
<dbReference type="AlphaFoldDB" id="A0AAN9ELQ1"/>
<dbReference type="InterPro" id="IPR036236">
    <property type="entry name" value="Znf_C2H2_sf"/>
</dbReference>
<evidence type="ECO:0000256" key="5">
    <source>
        <dbReference type="ARBA" id="ARBA00023015"/>
    </source>
</evidence>
<keyword evidence="3 7" id="KW-0863">Zinc-finger</keyword>
<feature type="domain" description="C2H2-type" evidence="9">
    <location>
        <begin position="150"/>
        <end position="179"/>
    </location>
</feature>
<reference evidence="10 11" key="1">
    <citation type="submission" date="2024-01" db="EMBL/GenBank/DDBJ databases">
        <title>The genomes of 5 underutilized Papilionoideae crops provide insights into root nodulation and disease resistanc.</title>
        <authorList>
            <person name="Yuan L."/>
        </authorList>
    </citation>
    <scope>NUCLEOTIDE SEQUENCE [LARGE SCALE GENOMIC DNA]</scope>
    <source>
        <strain evidence="10">ZHUSHIDOU_FW_LH</strain>
        <tissue evidence="10">Leaf</tissue>
    </source>
</reference>
<evidence type="ECO:0000256" key="2">
    <source>
        <dbReference type="ARBA" id="ARBA00022737"/>
    </source>
</evidence>
<sequence length="254" mass="27280">MALEALNTPTIASPSFTFEDKNQQPSTKGKRSKRSRLDHHTNNPSCTEEEYLAFCLIMLSRGGGTNVNATTPPPLPSLPKSPQLEITSKPSFKCSLCNKSFPSYQALGGHMVSHRKLSGGGGGRGKSSSSVAKKTSTKTTALSKSGGKVHECSICHMSFPSGQALGGHKRRHYHGGAGGVSSTAGIITTFEGVGSTQTVISHKNPRDFDLNVPALPLPEFPIKEEEVVSPQLPLMKKPKLFMMPMIEIPQFHII</sequence>
<feature type="domain" description="C2H2-type" evidence="9">
    <location>
        <begin position="92"/>
        <end position="114"/>
    </location>
</feature>
<feature type="region of interest" description="Disordered" evidence="8">
    <location>
        <begin position="1"/>
        <end position="43"/>
    </location>
</feature>
<dbReference type="GO" id="GO:0003700">
    <property type="term" value="F:DNA-binding transcription factor activity"/>
    <property type="evidence" value="ECO:0007669"/>
    <property type="project" value="InterPro"/>
</dbReference>
<dbReference type="GO" id="GO:0000976">
    <property type="term" value="F:transcription cis-regulatory region binding"/>
    <property type="evidence" value="ECO:0007669"/>
    <property type="project" value="TreeGrafter"/>
</dbReference>
<evidence type="ECO:0000313" key="10">
    <source>
        <dbReference type="EMBL" id="KAK7259602.1"/>
    </source>
</evidence>
<keyword evidence="11" id="KW-1185">Reference proteome</keyword>
<proteinExistence type="predicted"/>
<feature type="compositionally biased region" description="Basic residues" evidence="8">
    <location>
        <begin position="28"/>
        <end position="37"/>
    </location>
</feature>
<dbReference type="InterPro" id="IPR044653">
    <property type="entry name" value="AZF1/2/3-like"/>
</dbReference>
<dbReference type="PROSITE" id="PS50157">
    <property type="entry name" value="ZINC_FINGER_C2H2_2"/>
    <property type="match status" value="2"/>
</dbReference>
<evidence type="ECO:0000256" key="7">
    <source>
        <dbReference type="PROSITE-ProRule" id="PRU00042"/>
    </source>
</evidence>
<feature type="region of interest" description="Disordered" evidence="8">
    <location>
        <begin position="115"/>
        <end position="143"/>
    </location>
</feature>
<evidence type="ECO:0000256" key="6">
    <source>
        <dbReference type="ARBA" id="ARBA00023163"/>
    </source>
</evidence>
<feature type="compositionally biased region" description="Low complexity" evidence="8">
    <location>
        <begin position="126"/>
        <end position="143"/>
    </location>
</feature>
<evidence type="ECO:0000313" key="11">
    <source>
        <dbReference type="Proteomes" id="UP001372338"/>
    </source>
</evidence>
<keyword evidence="6" id="KW-0804">Transcription</keyword>
<dbReference type="GO" id="GO:0005634">
    <property type="term" value="C:nucleus"/>
    <property type="evidence" value="ECO:0007669"/>
    <property type="project" value="TreeGrafter"/>
</dbReference>
<evidence type="ECO:0000256" key="4">
    <source>
        <dbReference type="ARBA" id="ARBA00022833"/>
    </source>
</evidence>
<organism evidence="10 11">
    <name type="scientific">Crotalaria pallida</name>
    <name type="common">Smooth rattlebox</name>
    <name type="synonym">Crotalaria striata</name>
    <dbReference type="NCBI Taxonomy" id="3830"/>
    <lineage>
        <taxon>Eukaryota</taxon>
        <taxon>Viridiplantae</taxon>
        <taxon>Streptophyta</taxon>
        <taxon>Embryophyta</taxon>
        <taxon>Tracheophyta</taxon>
        <taxon>Spermatophyta</taxon>
        <taxon>Magnoliopsida</taxon>
        <taxon>eudicotyledons</taxon>
        <taxon>Gunneridae</taxon>
        <taxon>Pentapetalae</taxon>
        <taxon>rosids</taxon>
        <taxon>fabids</taxon>
        <taxon>Fabales</taxon>
        <taxon>Fabaceae</taxon>
        <taxon>Papilionoideae</taxon>
        <taxon>50 kb inversion clade</taxon>
        <taxon>genistoids sensu lato</taxon>
        <taxon>core genistoids</taxon>
        <taxon>Crotalarieae</taxon>
        <taxon>Crotalaria</taxon>
    </lineage>
</organism>
<accession>A0AAN9ELQ1</accession>
<gene>
    <name evidence="10" type="ORF">RIF29_25212</name>
</gene>
<keyword evidence="4" id="KW-0862">Zinc</keyword>
<evidence type="ECO:0000256" key="3">
    <source>
        <dbReference type="ARBA" id="ARBA00022771"/>
    </source>
</evidence>
<protein>
    <recommendedName>
        <fullName evidence="9">C2H2-type domain-containing protein</fullName>
    </recommendedName>
</protein>
<dbReference type="Proteomes" id="UP001372338">
    <property type="component" value="Unassembled WGS sequence"/>
</dbReference>
<dbReference type="GO" id="GO:0008270">
    <property type="term" value="F:zinc ion binding"/>
    <property type="evidence" value="ECO:0007669"/>
    <property type="project" value="UniProtKB-KW"/>
</dbReference>
<evidence type="ECO:0000256" key="1">
    <source>
        <dbReference type="ARBA" id="ARBA00022723"/>
    </source>
</evidence>